<gene>
    <name evidence="6" type="ORF">ACJMK2_011533</name>
</gene>
<dbReference type="Proteomes" id="UP001634394">
    <property type="component" value="Unassembled WGS sequence"/>
</dbReference>
<dbReference type="InterPro" id="IPR012337">
    <property type="entry name" value="RNaseH-like_sf"/>
</dbReference>
<dbReference type="EMBL" id="JBJQND010000013">
    <property type="protein sequence ID" value="KAL3856818.1"/>
    <property type="molecule type" value="Genomic_DNA"/>
</dbReference>
<reference evidence="6 7" key="1">
    <citation type="submission" date="2024-11" db="EMBL/GenBank/DDBJ databases">
        <title>Chromosome-level genome assembly of the freshwater bivalve Anodonta woodiana.</title>
        <authorList>
            <person name="Chen X."/>
        </authorList>
    </citation>
    <scope>NUCLEOTIDE SEQUENCE [LARGE SCALE GENOMIC DNA]</scope>
    <source>
        <strain evidence="6">MN2024</strain>
        <tissue evidence="6">Gills</tissue>
    </source>
</reference>
<dbReference type="SUPFAM" id="SSF140996">
    <property type="entry name" value="Hermes dimerisation domain"/>
    <property type="match status" value="1"/>
</dbReference>
<evidence type="ECO:0000256" key="2">
    <source>
        <dbReference type="ARBA" id="ARBA00022723"/>
    </source>
</evidence>
<dbReference type="GO" id="GO:0005634">
    <property type="term" value="C:nucleus"/>
    <property type="evidence" value="ECO:0007669"/>
    <property type="project" value="UniProtKB-SubCell"/>
</dbReference>
<evidence type="ECO:0000313" key="6">
    <source>
        <dbReference type="EMBL" id="KAL3856818.1"/>
    </source>
</evidence>
<proteinExistence type="predicted"/>
<evidence type="ECO:0000313" key="7">
    <source>
        <dbReference type="Proteomes" id="UP001634394"/>
    </source>
</evidence>
<comment type="subcellular location">
    <subcellularLocation>
        <location evidence="1">Nucleus</location>
    </subcellularLocation>
</comment>
<dbReference type="PANTHER" id="PTHR46481:SF10">
    <property type="entry name" value="ZINC FINGER BED DOMAIN-CONTAINING PROTEIN 39"/>
    <property type="match status" value="1"/>
</dbReference>
<keyword evidence="7" id="KW-1185">Reference proteome</keyword>
<dbReference type="InterPro" id="IPR052035">
    <property type="entry name" value="ZnF_BED_domain_contain"/>
</dbReference>
<evidence type="ECO:0000256" key="3">
    <source>
        <dbReference type="ARBA" id="ARBA00022771"/>
    </source>
</evidence>
<dbReference type="PANTHER" id="PTHR46481">
    <property type="entry name" value="ZINC FINGER BED DOMAIN-CONTAINING PROTEIN 4"/>
    <property type="match status" value="1"/>
</dbReference>
<sequence length="335" mass="38321">MSQEQQSKIWDYFEINAIDESKADCLAPQCKDKLKRGGNDPCSYGTSGLINYLCAKHLDEYKTFTGICDIEKKRKAEEVMQPGKKHRVQTIEFLLEKKRKKKTFEANNPRQLIITKNIIEMIVTDAMPFSMINNVGFTCFLNELEPYYVIPSEVYLSGTLIPNLYSAKKSKFVILLEQAAYLSFTSDVWTSTNNLNAFISLTTHRIDSKWIRMSNVLMEKRGVLMQDNGASMKKAAELSGLDHLGCFTHTIQSVMDAIVTARAIVGHFRHSTQATQQLLRIQKSLTCKDGTPYPTHRLIQDVTTCWNYTFYMPERLTEQKKAIALYCQKNYGVTN</sequence>
<keyword evidence="5" id="KW-0539">Nucleus</keyword>
<dbReference type="SUPFAM" id="SSF53098">
    <property type="entry name" value="Ribonuclease H-like"/>
    <property type="match status" value="1"/>
</dbReference>
<evidence type="ECO:0000256" key="4">
    <source>
        <dbReference type="ARBA" id="ARBA00022833"/>
    </source>
</evidence>
<organism evidence="6 7">
    <name type="scientific">Sinanodonta woodiana</name>
    <name type="common">Chinese pond mussel</name>
    <name type="synonym">Anodonta woodiana</name>
    <dbReference type="NCBI Taxonomy" id="1069815"/>
    <lineage>
        <taxon>Eukaryota</taxon>
        <taxon>Metazoa</taxon>
        <taxon>Spiralia</taxon>
        <taxon>Lophotrochozoa</taxon>
        <taxon>Mollusca</taxon>
        <taxon>Bivalvia</taxon>
        <taxon>Autobranchia</taxon>
        <taxon>Heteroconchia</taxon>
        <taxon>Palaeoheterodonta</taxon>
        <taxon>Unionida</taxon>
        <taxon>Unionoidea</taxon>
        <taxon>Unionidae</taxon>
        <taxon>Unioninae</taxon>
        <taxon>Sinanodonta</taxon>
    </lineage>
</organism>
<keyword evidence="3" id="KW-0863">Zinc-finger</keyword>
<name>A0ABD3V7P6_SINWO</name>
<dbReference type="GO" id="GO:0008270">
    <property type="term" value="F:zinc ion binding"/>
    <property type="evidence" value="ECO:0007669"/>
    <property type="project" value="UniProtKB-KW"/>
</dbReference>
<evidence type="ECO:0000256" key="5">
    <source>
        <dbReference type="ARBA" id="ARBA00023242"/>
    </source>
</evidence>
<keyword evidence="4" id="KW-0862">Zinc</keyword>
<comment type="caution">
    <text evidence="6">The sequence shown here is derived from an EMBL/GenBank/DDBJ whole genome shotgun (WGS) entry which is preliminary data.</text>
</comment>
<evidence type="ECO:0000256" key="1">
    <source>
        <dbReference type="ARBA" id="ARBA00004123"/>
    </source>
</evidence>
<accession>A0ABD3V7P6</accession>
<dbReference type="AlphaFoldDB" id="A0ABD3V7P6"/>
<protein>
    <submittedName>
        <fullName evidence="6">Uncharacterized protein</fullName>
    </submittedName>
</protein>
<keyword evidence="2" id="KW-0479">Metal-binding</keyword>
<dbReference type="SMART" id="SM00614">
    <property type="entry name" value="ZnF_BED"/>
    <property type="match status" value="1"/>
</dbReference>